<evidence type="ECO:0000313" key="2">
    <source>
        <dbReference type="EMBL" id="USR90189.1"/>
    </source>
</evidence>
<dbReference type="SUPFAM" id="SSF47240">
    <property type="entry name" value="Ferritin-like"/>
    <property type="match status" value="1"/>
</dbReference>
<dbReference type="PANTHER" id="PTHR23409:SF18">
    <property type="entry name" value="RIBONUCLEOSIDE-DIPHOSPHATE REDUCTASE SUBUNIT M2"/>
    <property type="match status" value="1"/>
</dbReference>
<sequence>MPVNPIFNPQGNDDPEHRSIWFGDTTNLMQLNDVRYNWAVGLYRQMRENFWVAEKLDITQDVTDYVNLTLDERRAFDGILSYLTFLDSVQTVNLPQLKVSITAPEVSMCMAEQISQEALHNQS</sequence>
<dbReference type="InterPro" id="IPR000358">
    <property type="entry name" value="RNR_small_fam"/>
</dbReference>
<dbReference type="InterPro" id="IPR012348">
    <property type="entry name" value="RNR-like"/>
</dbReference>
<reference evidence="2" key="1">
    <citation type="submission" date="2022-06" db="EMBL/GenBank/DDBJ databases">
        <title>Genome sequence of Phormidium yuhuli AB48 isolated from an industrial photobioreactor environment.</title>
        <authorList>
            <person name="Qiu Y."/>
            <person name="Noonan A.J.C."/>
            <person name="Dofher K."/>
            <person name="Koch M."/>
            <person name="Kieft B."/>
            <person name="Lin X."/>
            <person name="Ziels R.M."/>
            <person name="Hallam S.J."/>
        </authorList>
    </citation>
    <scope>NUCLEOTIDE SEQUENCE</scope>
    <source>
        <strain evidence="2">AB48</strain>
    </source>
</reference>
<keyword evidence="3" id="KW-1185">Reference proteome</keyword>
<protein>
    <submittedName>
        <fullName evidence="2">Ribonucleotide-diphosphate reductase subunit beta</fullName>
    </submittedName>
</protein>
<dbReference type="Gene3D" id="1.10.620.20">
    <property type="entry name" value="Ribonucleotide Reductase, subunit A"/>
    <property type="match status" value="1"/>
</dbReference>
<dbReference type="Proteomes" id="UP001056708">
    <property type="component" value="Chromosome"/>
</dbReference>
<dbReference type="Pfam" id="PF00268">
    <property type="entry name" value="Ribonuc_red_sm"/>
    <property type="match status" value="1"/>
</dbReference>
<dbReference type="EMBL" id="CP098611">
    <property type="protein sequence ID" value="USR90189.1"/>
    <property type="molecule type" value="Genomic_DNA"/>
</dbReference>
<evidence type="ECO:0000313" key="3">
    <source>
        <dbReference type="Proteomes" id="UP001056708"/>
    </source>
</evidence>
<name>A0ABY5APL8_9CYAN</name>
<gene>
    <name evidence="2" type="ORF">NEA10_15230</name>
</gene>
<dbReference type="RefSeq" id="WP_252662038.1">
    <property type="nucleotide sequence ID" value="NZ_CP098611.1"/>
</dbReference>
<organism evidence="2 3">
    <name type="scientific">Phormidium yuhuli AB48</name>
    <dbReference type="NCBI Taxonomy" id="2940671"/>
    <lineage>
        <taxon>Bacteria</taxon>
        <taxon>Bacillati</taxon>
        <taxon>Cyanobacteriota</taxon>
        <taxon>Cyanophyceae</taxon>
        <taxon>Oscillatoriophycideae</taxon>
        <taxon>Oscillatoriales</taxon>
        <taxon>Oscillatoriaceae</taxon>
        <taxon>Phormidium</taxon>
        <taxon>Phormidium yuhuli</taxon>
    </lineage>
</organism>
<proteinExistence type="predicted"/>
<comment type="cofactor">
    <cofactor evidence="1">
        <name>Fe cation</name>
        <dbReference type="ChEBI" id="CHEBI:24875"/>
    </cofactor>
</comment>
<accession>A0ABY5APL8</accession>
<dbReference type="PANTHER" id="PTHR23409">
    <property type="entry name" value="RIBONUCLEOSIDE-DIPHOSPHATE REDUCTASE SMALL CHAIN"/>
    <property type="match status" value="1"/>
</dbReference>
<evidence type="ECO:0000256" key="1">
    <source>
        <dbReference type="ARBA" id="ARBA00001962"/>
    </source>
</evidence>
<dbReference type="InterPro" id="IPR009078">
    <property type="entry name" value="Ferritin-like_SF"/>
</dbReference>